<feature type="compositionally biased region" description="Acidic residues" evidence="2">
    <location>
        <begin position="409"/>
        <end position="427"/>
    </location>
</feature>
<keyword evidence="5" id="KW-1185">Reference proteome</keyword>
<keyword evidence="1" id="KW-0238">DNA-binding</keyword>
<dbReference type="GO" id="GO:0005634">
    <property type="term" value="C:nucleus"/>
    <property type="evidence" value="ECO:0007669"/>
    <property type="project" value="TreeGrafter"/>
</dbReference>
<evidence type="ECO:0000256" key="2">
    <source>
        <dbReference type="SAM" id="MobiDB-lite"/>
    </source>
</evidence>
<feature type="region of interest" description="Disordered" evidence="2">
    <location>
        <begin position="395"/>
        <end position="427"/>
    </location>
</feature>
<dbReference type="InterPro" id="IPR006600">
    <property type="entry name" value="HTH_CenpB_DNA-bd_dom"/>
</dbReference>
<gene>
    <name evidence="4" type="ORF">NDU88_002887</name>
</gene>
<dbReference type="EMBL" id="JANPWB010000015">
    <property type="protein sequence ID" value="KAJ1089742.1"/>
    <property type="molecule type" value="Genomic_DNA"/>
</dbReference>
<dbReference type="GO" id="GO:0003677">
    <property type="term" value="F:DNA binding"/>
    <property type="evidence" value="ECO:0007669"/>
    <property type="project" value="UniProtKB-KW"/>
</dbReference>
<evidence type="ECO:0000313" key="4">
    <source>
        <dbReference type="EMBL" id="KAJ1089742.1"/>
    </source>
</evidence>
<proteinExistence type="predicted"/>
<dbReference type="Proteomes" id="UP001066276">
    <property type="component" value="Chromosome 11"/>
</dbReference>
<name>A0AAV7LDQ0_PLEWA</name>
<dbReference type="SMART" id="SM00674">
    <property type="entry name" value="CENPB"/>
    <property type="match status" value="1"/>
</dbReference>
<dbReference type="Pfam" id="PF03221">
    <property type="entry name" value="HTH_Tnp_Tc5"/>
    <property type="match status" value="1"/>
</dbReference>
<dbReference type="InterPro" id="IPR050863">
    <property type="entry name" value="CenT-Element_Derived"/>
</dbReference>
<accession>A0AAV7LDQ0</accession>
<dbReference type="PANTHER" id="PTHR19303:SF74">
    <property type="entry name" value="POGO TRANSPOSABLE ELEMENT WITH KRAB DOMAIN"/>
    <property type="match status" value="1"/>
</dbReference>
<dbReference type="SUPFAM" id="SSF46689">
    <property type="entry name" value="Homeodomain-like"/>
    <property type="match status" value="1"/>
</dbReference>
<dbReference type="Gene3D" id="1.10.10.60">
    <property type="entry name" value="Homeodomain-like"/>
    <property type="match status" value="1"/>
</dbReference>
<evidence type="ECO:0000256" key="1">
    <source>
        <dbReference type="ARBA" id="ARBA00023125"/>
    </source>
</evidence>
<dbReference type="InterPro" id="IPR009057">
    <property type="entry name" value="Homeodomain-like_sf"/>
</dbReference>
<organism evidence="4 5">
    <name type="scientific">Pleurodeles waltl</name>
    <name type="common">Iberian ribbed newt</name>
    <dbReference type="NCBI Taxonomy" id="8319"/>
    <lineage>
        <taxon>Eukaryota</taxon>
        <taxon>Metazoa</taxon>
        <taxon>Chordata</taxon>
        <taxon>Craniata</taxon>
        <taxon>Vertebrata</taxon>
        <taxon>Euteleostomi</taxon>
        <taxon>Amphibia</taxon>
        <taxon>Batrachia</taxon>
        <taxon>Caudata</taxon>
        <taxon>Salamandroidea</taxon>
        <taxon>Salamandridae</taxon>
        <taxon>Pleurodelinae</taxon>
        <taxon>Pleurodeles</taxon>
    </lineage>
</organism>
<comment type="caution">
    <text evidence="4">The sequence shown here is derived from an EMBL/GenBank/DDBJ whole genome shotgun (WGS) entry which is preliminary data.</text>
</comment>
<feature type="domain" description="HTH CENPB-type" evidence="3">
    <location>
        <begin position="61"/>
        <end position="132"/>
    </location>
</feature>
<evidence type="ECO:0000313" key="5">
    <source>
        <dbReference type="Proteomes" id="UP001066276"/>
    </source>
</evidence>
<sequence length="427" mass="49402">MESKQKRAAYTAGFKLKVVEYAKQHGNRAAERHFGESPTECTIREWRKMEEKLKTLSKTKCNFRSGIAKWPKLEERVKEFVLNHRKAGIALSTKMIIIQAVKISKELQIQDFKGTASWCQRFMKRHELQMRTRTRIAQRMPEDYEEKIINFHNFIIKQRKRQNFEIGQIGNMDEVPLTFDVPSNKTVEAKGTKTVTIKTSGHEKNRFTVVLAVTADGNKLPPLVIFKRKTFPKEKIPSGIQVHVHPKGWMDEEGMRLWIRNVWEKRPGALLKKPSLLVLDSFRSHLTEPTKKEFQMCKTEVAVIPGGLTSQLQPLDVSINKPFKAFMREEWNKYMCDESQHESTSSGRMKRPGISKVCQWIKTSWDSVKEDIIIKSFKKCGISNALDGEEDELIYEDSSSESSSVHFEDIEDSSDDEEFLGFTDSDF</sequence>
<dbReference type="InterPro" id="IPR018586">
    <property type="entry name" value="Brinker_DNA-bd"/>
</dbReference>
<dbReference type="InterPro" id="IPR004875">
    <property type="entry name" value="DDE_SF_endonuclease_dom"/>
</dbReference>
<dbReference type="AlphaFoldDB" id="A0AAV7LDQ0"/>
<dbReference type="Pfam" id="PF03184">
    <property type="entry name" value="DDE_1"/>
    <property type="match status" value="1"/>
</dbReference>
<protein>
    <recommendedName>
        <fullName evidence="3">HTH CENPB-type domain-containing protein</fullName>
    </recommendedName>
</protein>
<dbReference type="PANTHER" id="PTHR19303">
    <property type="entry name" value="TRANSPOSON"/>
    <property type="match status" value="1"/>
</dbReference>
<dbReference type="Pfam" id="PF09607">
    <property type="entry name" value="BrkDBD"/>
    <property type="match status" value="1"/>
</dbReference>
<evidence type="ECO:0000259" key="3">
    <source>
        <dbReference type="PROSITE" id="PS51253"/>
    </source>
</evidence>
<dbReference type="PROSITE" id="PS51253">
    <property type="entry name" value="HTH_CENPB"/>
    <property type="match status" value="1"/>
</dbReference>
<reference evidence="4" key="1">
    <citation type="journal article" date="2022" name="bioRxiv">
        <title>Sequencing and chromosome-scale assembly of the giantPleurodeles waltlgenome.</title>
        <authorList>
            <person name="Brown T."/>
            <person name="Elewa A."/>
            <person name="Iarovenko S."/>
            <person name="Subramanian E."/>
            <person name="Araus A.J."/>
            <person name="Petzold A."/>
            <person name="Susuki M."/>
            <person name="Suzuki K.-i.T."/>
            <person name="Hayashi T."/>
            <person name="Toyoda A."/>
            <person name="Oliveira C."/>
            <person name="Osipova E."/>
            <person name="Leigh N.D."/>
            <person name="Simon A."/>
            <person name="Yun M.H."/>
        </authorList>
    </citation>
    <scope>NUCLEOTIDE SEQUENCE</scope>
    <source>
        <strain evidence="4">20211129_DDA</strain>
        <tissue evidence="4">Liver</tissue>
    </source>
</reference>